<feature type="region of interest" description="Disordered" evidence="12">
    <location>
        <begin position="342"/>
        <end position="366"/>
    </location>
</feature>
<dbReference type="GO" id="GO:0005829">
    <property type="term" value="C:cytosol"/>
    <property type="evidence" value="ECO:0007669"/>
    <property type="project" value="TreeGrafter"/>
</dbReference>
<evidence type="ECO:0000256" key="12">
    <source>
        <dbReference type="SAM" id="MobiDB-lite"/>
    </source>
</evidence>
<sequence>MAPAASRDLQPSCCDSHSSSSSSLFRIDMHTHIMPPSLPDFASFFPSSSNTTDANSYPWPNFRPSAPSPATTPPKPSGQAAKEEDNEDDGAIDMYIGPQFFRRVTRSCYSPAARLRDMDAAGVDVQVLSTVPVLFCYDAPIDTPPQRAAVRALVRGLNDHVAGVCAETPGRFVGLGTVGLQDFARVSSSAGAAPGEEAVAELRRVMEMPGMVGVQIGTSVELGGGRDGGVMMLDDERLEPFWTACEELDAAVFVHPLGYALTRENPARWGKYWGSWLVGMPSETALAMHTVMSSGLLVRHPRLRLCFAHGGGAFPALLGRIQHGFDCRPDLVATKACGVTPTEHFGGQHRESPSPSRSPGSSTSDASFQPQIWIDSLMHDPDLLEYVLRKLGPRGAERIVLGSDYPFPLGEVPVAGKMLTEDDRLGRFMTWRERAGVLSLNAIRFLKLGREFEDKFQERWQLFEAANGISSSSGKQVTDAAWDGWRHRDSAIDLDEDGGTSPIAKFPSLYQGCILILGLTILK</sequence>
<accession>A0AAN6V469</accession>
<comment type="subunit">
    <text evidence="3">Monomer.</text>
</comment>
<dbReference type="PANTHER" id="PTHR21240">
    <property type="entry name" value="2-AMINO-3-CARBOXYLMUCONATE-6-SEMIALDEHYDE DECARBOXYLASE"/>
    <property type="match status" value="1"/>
</dbReference>
<reference evidence="14" key="2">
    <citation type="submission" date="2023-05" db="EMBL/GenBank/DDBJ databases">
        <authorList>
            <consortium name="Lawrence Berkeley National Laboratory"/>
            <person name="Steindorff A."/>
            <person name="Hensen N."/>
            <person name="Bonometti L."/>
            <person name="Westerberg I."/>
            <person name="Brannstrom I.O."/>
            <person name="Guillou S."/>
            <person name="Cros-Aarteil S."/>
            <person name="Calhoun S."/>
            <person name="Haridas S."/>
            <person name="Kuo A."/>
            <person name="Mondo S."/>
            <person name="Pangilinan J."/>
            <person name="Riley R."/>
            <person name="Labutti K."/>
            <person name="Andreopoulos B."/>
            <person name="Lipzen A."/>
            <person name="Chen C."/>
            <person name="Yanf M."/>
            <person name="Daum C."/>
            <person name="Ng V."/>
            <person name="Clum A."/>
            <person name="Ohm R."/>
            <person name="Martin F."/>
            <person name="Silar P."/>
            <person name="Natvig D."/>
            <person name="Lalanne C."/>
            <person name="Gautier V."/>
            <person name="Ament-Velasquez S.L."/>
            <person name="Kruys A."/>
            <person name="Hutchinson M.I."/>
            <person name="Powell A.J."/>
            <person name="Barry K."/>
            <person name="Miller A.N."/>
            <person name="Grigoriev I.V."/>
            <person name="Debuchy R."/>
            <person name="Gladieux P."/>
            <person name="Thoren M.H."/>
            <person name="Johannesson H."/>
        </authorList>
    </citation>
    <scope>NUCLEOTIDE SEQUENCE</scope>
    <source>
        <strain evidence="14">CBS 141.50</strain>
    </source>
</reference>
<dbReference type="RefSeq" id="XP_062637816.1">
    <property type="nucleotide sequence ID" value="XM_062783610.1"/>
</dbReference>
<evidence type="ECO:0000313" key="14">
    <source>
        <dbReference type="EMBL" id="KAK4144445.1"/>
    </source>
</evidence>
<evidence type="ECO:0000256" key="8">
    <source>
        <dbReference type="ARBA" id="ARBA00022833"/>
    </source>
</evidence>
<keyword evidence="7 11" id="KW-0210">Decarboxylase</keyword>
<dbReference type="GeneID" id="87820223"/>
<dbReference type="InterPro" id="IPR032466">
    <property type="entry name" value="Metal_Hydrolase"/>
</dbReference>
<feature type="compositionally biased region" description="Pro residues" evidence="12">
    <location>
        <begin position="66"/>
        <end position="76"/>
    </location>
</feature>
<dbReference type="GO" id="GO:0046872">
    <property type="term" value="F:metal ion binding"/>
    <property type="evidence" value="ECO:0007669"/>
    <property type="project" value="UniProtKB-KW"/>
</dbReference>
<feature type="compositionally biased region" description="Low complexity" evidence="12">
    <location>
        <begin position="12"/>
        <end position="21"/>
    </location>
</feature>
<dbReference type="InterPro" id="IPR032465">
    <property type="entry name" value="ACMSD"/>
</dbReference>
<comment type="caution">
    <text evidence="14">The sequence shown here is derived from an EMBL/GenBank/DDBJ whole genome shotgun (WGS) entry which is preliminary data.</text>
</comment>
<evidence type="ECO:0000259" key="13">
    <source>
        <dbReference type="Pfam" id="PF04909"/>
    </source>
</evidence>
<keyword evidence="8" id="KW-0862">Zinc</keyword>
<keyword evidence="6" id="KW-0479">Metal-binding</keyword>
<evidence type="ECO:0000256" key="10">
    <source>
        <dbReference type="ARBA" id="ARBA00031120"/>
    </source>
</evidence>
<feature type="compositionally biased region" description="Polar residues" evidence="12">
    <location>
        <begin position="45"/>
        <end position="55"/>
    </location>
</feature>
<dbReference type="Proteomes" id="UP001302676">
    <property type="component" value="Unassembled WGS sequence"/>
</dbReference>
<evidence type="ECO:0000256" key="5">
    <source>
        <dbReference type="ARBA" id="ARBA00021214"/>
    </source>
</evidence>
<dbReference type="PANTHER" id="PTHR21240:SF27">
    <property type="entry name" value="2-AMINO-3-CARBOXYMUCONATE-6-SEMIALDEHYDE DECARBOXYLASE"/>
    <property type="match status" value="1"/>
</dbReference>
<comment type="similarity">
    <text evidence="2">Belongs to the metallo-dependent hydrolases superfamily. ACMSD family.</text>
</comment>
<evidence type="ECO:0000256" key="6">
    <source>
        <dbReference type="ARBA" id="ARBA00022723"/>
    </source>
</evidence>
<evidence type="ECO:0000256" key="11">
    <source>
        <dbReference type="RuleBase" id="RU366045"/>
    </source>
</evidence>
<evidence type="ECO:0000313" key="15">
    <source>
        <dbReference type="Proteomes" id="UP001302676"/>
    </source>
</evidence>
<dbReference type="GO" id="GO:0019748">
    <property type="term" value="P:secondary metabolic process"/>
    <property type="evidence" value="ECO:0007669"/>
    <property type="project" value="TreeGrafter"/>
</dbReference>
<dbReference type="InterPro" id="IPR006680">
    <property type="entry name" value="Amidohydro-rel"/>
</dbReference>
<dbReference type="Gene3D" id="3.20.20.140">
    <property type="entry name" value="Metal-dependent hydrolases"/>
    <property type="match status" value="1"/>
</dbReference>
<name>A0AAN6V469_9PEZI</name>
<keyword evidence="15" id="KW-1185">Reference proteome</keyword>
<dbReference type="EC" id="4.1.1.45" evidence="4"/>
<protein>
    <recommendedName>
        <fullName evidence="5">2-amino-3-carboxymuconate-6-semialdehyde decarboxylase</fullName>
        <ecNumber evidence="4">4.1.1.45</ecNumber>
    </recommendedName>
    <alternativeName>
        <fullName evidence="10">Picolinate carboxylase</fullName>
    </alternativeName>
</protein>
<gene>
    <name evidence="14" type="ORF">C8A04DRAFT_36688</name>
</gene>
<evidence type="ECO:0000256" key="1">
    <source>
        <dbReference type="ARBA" id="ARBA00005079"/>
    </source>
</evidence>
<evidence type="ECO:0000256" key="3">
    <source>
        <dbReference type="ARBA" id="ARBA00011245"/>
    </source>
</evidence>
<evidence type="ECO:0000256" key="2">
    <source>
        <dbReference type="ARBA" id="ARBA00005871"/>
    </source>
</evidence>
<feature type="region of interest" description="Disordered" evidence="12">
    <location>
        <begin position="1"/>
        <end position="21"/>
    </location>
</feature>
<dbReference type="GO" id="GO:0016787">
    <property type="term" value="F:hydrolase activity"/>
    <property type="evidence" value="ECO:0007669"/>
    <property type="project" value="InterPro"/>
</dbReference>
<feature type="region of interest" description="Disordered" evidence="12">
    <location>
        <begin position="44"/>
        <end position="88"/>
    </location>
</feature>
<reference evidence="14" key="1">
    <citation type="journal article" date="2023" name="Mol. Phylogenet. Evol.">
        <title>Genome-scale phylogeny and comparative genomics of the fungal order Sordariales.</title>
        <authorList>
            <person name="Hensen N."/>
            <person name="Bonometti L."/>
            <person name="Westerberg I."/>
            <person name="Brannstrom I.O."/>
            <person name="Guillou S."/>
            <person name="Cros-Aarteil S."/>
            <person name="Calhoun S."/>
            <person name="Haridas S."/>
            <person name="Kuo A."/>
            <person name="Mondo S."/>
            <person name="Pangilinan J."/>
            <person name="Riley R."/>
            <person name="LaButti K."/>
            <person name="Andreopoulos B."/>
            <person name="Lipzen A."/>
            <person name="Chen C."/>
            <person name="Yan M."/>
            <person name="Daum C."/>
            <person name="Ng V."/>
            <person name="Clum A."/>
            <person name="Steindorff A."/>
            <person name="Ohm R.A."/>
            <person name="Martin F."/>
            <person name="Silar P."/>
            <person name="Natvig D.O."/>
            <person name="Lalanne C."/>
            <person name="Gautier V."/>
            <person name="Ament-Velasquez S.L."/>
            <person name="Kruys A."/>
            <person name="Hutchinson M.I."/>
            <person name="Powell A.J."/>
            <person name="Barry K."/>
            <person name="Miller A.N."/>
            <person name="Grigoriev I.V."/>
            <person name="Debuchy R."/>
            <person name="Gladieux P."/>
            <person name="Hiltunen Thoren M."/>
            <person name="Johannesson H."/>
        </authorList>
    </citation>
    <scope>NUCLEOTIDE SEQUENCE</scope>
    <source>
        <strain evidence="14">CBS 141.50</strain>
    </source>
</reference>
<organism evidence="14 15">
    <name type="scientific">Dichotomopilus funicola</name>
    <dbReference type="NCBI Taxonomy" id="1934379"/>
    <lineage>
        <taxon>Eukaryota</taxon>
        <taxon>Fungi</taxon>
        <taxon>Dikarya</taxon>
        <taxon>Ascomycota</taxon>
        <taxon>Pezizomycotina</taxon>
        <taxon>Sordariomycetes</taxon>
        <taxon>Sordariomycetidae</taxon>
        <taxon>Sordariales</taxon>
        <taxon>Chaetomiaceae</taxon>
        <taxon>Dichotomopilus</taxon>
    </lineage>
</organism>
<feature type="domain" description="Amidohydrolase-related" evidence="13">
    <location>
        <begin position="27"/>
        <end position="448"/>
    </location>
</feature>
<comment type="pathway">
    <text evidence="1">Secondary metabolite metabolism; quinolate metabolism.</text>
</comment>
<evidence type="ECO:0000256" key="7">
    <source>
        <dbReference type="ARBA" id="ARBA00022793"/>
    </source>
</evidence>
<keyword evidence="9 11" id="KW-0456">Lyase</keyword>
<proteinExistence type="inferred from homology"/>
<dbReference type="GO" id="GO:0001760">
    <property type="term" value="F:aminocarboxymuconate-semialdehyde decarboxylase activity"/>
    <property type="evidence" value="ECO:0007669"/>
    <property type="project" value="UniProtKB-EC"/>
</dbReference>
<dbReference type="SUPFAM" id="SSF51556">
    <property type="entry name" value="Metallo-dependent hydrolases"/>
    <property type="match status" value="1"/>
</dbReference>
<dbReference type="AlphaFoldDB" id="A0AAN6V469"/>
<evidence type="ECO:0000256" key="9">
    <source>
        <dbReference type="ARBA" id="ARBA00023239"/>
    </source>
</evidence>
<evidence type="ECO:0000256" key="4">
    <source>
        <dbReference type="ARBA" id="ARBA00012365"/>
    </source>
</evidence>
<dbReference type="Pfam" id="PF04909">
    <property type="entry name" value="Amidohydro_2"/>
    <property type="match status" value="1"/>
</dbReference>
<feature type="compositionally biased region" description="Low complexity" evidence="12">
    <location>
        <begin position="353"/>
        <end position="366"/>
    </location>
</feature>
<dbReference type="EMBL" id="MU853577">
    <property type="protein sequence ID" value="KAK4144445.1"/>
    <property type="molecule type" value="Genomic_DNA"/>
</dbReference>